<dbReference type="Proteomes" id="UP000191160">
    <property type="component" value="Unassembled WGS sequence"/>
</dbReference>
<feature type="transmembrane region" description="Helical" evidence="1">
    <location>
        <begin position="30"/>
        <end position="54"/>
    </location>
</feature>
<evidence type="ECO:0000256" key="1">
    <source>
        <dbReference type="SAM" id="Phobius"/>
    </source>
</evidence>
<reference evidence="2 3" key="1">
    <citation type="submission" date="2017-02" db="EMBL/GenBank/DDBJ databases">
        <title>Acinetobacter sp. ANC 4945, whole genome shotgun sequencing project.</title>
        <authorList>
            <person name="Radolfova-Krizova L."/>
            <person name="Al Atrouni A."/>
            <person name="Nemec A."/>
        </authorList>
    </citation>
    <scope>NUCLEOTIDE SEQUENCE [LARGE SCALE GENOMIC DNA]</scope>
    <source>
        <strain evidence="2 3">ANC 4945</strain>
    </source>
</reference>
<keyword evidence="1" id="KW-0812">Transmembrane</keyword>
<dbReference type="AlphaFoldDB" id="A0A1T1GYJ8"/>
<accession>A0A1T1GYJ8</accession>
<gene>
    <name evidence="2" type="ORF">B1202_09550</name>
</gene>
<evidence type="ECO:0000313" key="3">
    <source>
        <dbReference type="Proteomes" id="UP000191160"/>
    </source>
</evidence>
<evidence type="ECO:0000313" key="2">
    <source>
        <dbReference type="EMBL" id="OOV82688.1"/>
    </source>
</evidence>
<keyword evidence="1" id="KW-0472">Membrane</keyword>
<dbReference type="EMBL" id="MVKX01000005">
    <property type="protein sequence ID" value="OOV82688.1"/>
    <property type="molecule type" value="Genomic_DNA"/>
</dbReference>
<proteinExistence type="predicted"/>
<name>A0A1T1GYJ8_9GAMM</name>
<keyword evidence="3" id="KW-1185">Reference proteome</keyword>
<sequence length="218" mass="25710">MSEQQYLQSHILQETKSDLIKVELYHSTDWVVAASILVSALISVFAFFVTICIVKRSTQSQIESNVNLINAQSELKVKELRAIQKLEELKEFRAHIVQYIAEADRFRFLYTQNFYYAKPYFLLPKSKNYQIEFLSCKEEFRRLTYSVIMYLKALDQTQHELSLKLLELQLLGCKMTETETDEKIHNKLTEEFIKLHQQITFILRVFLEENYGQTSGSI</sequence>
<dbReference type="RefSeq" id="WP_078190366.1">
    <property type="nucleotide sequence ID" value="NZ_JAMCOZ010000003.1"/>
</dbReference>
<protein>
    <submittedName>
        <fullName evidence="2">Uncharacterized protein</fullName>
    </submittedName>
</protein>
<comment type="caution">
    <text evidence="2">The sequence shown here is derived from an EMBL/GenBank/DDBJ whole genome shotgun (WGS) entry which is preliminary data.</text>
</comment>
<keyword evidence="1" id="KW-1133">Transmembrane helix</keyword>
<organism evidence="2 3">
    <name type="scientific">Acinetobacter amyesii</name>
    <dbReference type="NCBI Taxonomy" id="2942470"/>
    <lineage>
        <taxon>Bacteria</taxon>
        <taxon>Pseudomonadati</taxon>
        <taxon>Pseudomonadota</taxon>
        <taxon>Gammaproteobacteria</taxon>
        <taxon>Moraxellales</taxon>
        <taxon>Moraxellaceae</taxon>
        <taxon>Acinetobacter</taxon>
    </lineage>
</organism>